<keyword evidence="2" id="KW-1185">Reference proteome</keyword>
<evidence type="ECO:0008006" key="3">
    <source>
        <dbReference type="Google" id="ProtNLM"/>
    </source>
</evidence>
<dbReference type="Proteomes" id="UP001344906">
    <property type="component" value="Unassembled WGS sequence"/>
</dbReference>
<reference evidence="1 2" key="1">
    <citation type="submission" date="2023-02" db="EMBL/GenBank/DDBJ databases">
        <title>Dictyobacter halimunensis sp. nov., a new member of the class Ktedonobacteria from forest soil in a geothermal area.</title>
        <authorList>
            <person name="Rachmania M.K."/>
            <person name="Ningsih F."/>
            <person name="Sakai Y."/>
            <person name="Yabe S."/>
            <person name="Yokota A."/>
            <person name="Sjamsuridzal W."/>
        </authorList>
    </citation>
    <scope>NUCLEOTIDE SEQUENCE [LARGE SCALE GENOMIC DNA]</scope>
    <source>
        <strain evidence="1 2">S3.2.2.5</strain>
    </source>
</reference>
<organism evidence="1 2">
    <name type="scientific">Dictyobacter halimunensis</name>
    <dbReference type="NCBI Taxonomy" id="3026934"/>
    <lineage>
        <taxon>Bacteria</taxon>
        <taxon>Bacillati</taxon>
        <taxon>Chloroflexota</taxon>
        <taxon>Ktedonobacteria</taxon>
        <taxon>Ktedonobacterales</taxon>
        <taxon>Dictyobacteraceae</taxon>
        <taxon>Dictyobacter</taxon>
    </lineage>
</organism>
<gene>
    <name evidence="1" type="ORF">KDH_66650</name>
</gene>
<dbReference type="RefSeq" id="WP_338256666.1">
    <property type="nucleotide sequence ID" value="NZ_BSRI01000002.1"/>
</dbReference>
<dbReference type="SUPFAM" id="SSF48371">
    <property type="entry name" value="ARM repeat"/>
    <property type="match status" value="1"/>
</dbReference>
<dbReference type="Pfam" id="PF13646">
    <property type="entry name" value="HEAT_2"/>
    <property type="match status" value="1"/>
</dbReference>
<name>A0ABQ6G008_9CHLR</name>
<dbReference type="Gene3D" id="1.25.10.10">
    <property type="entry name" value="Leucine-rich Repeat Variant"/>
    <property type="match status" value="1"/>
</dbReference>
<accession>A0ABQ6G008</accession>
<dbReference type="InterPro" id="IPR016024">
    <property type="entry name" value="ARM-type_fold"/>
</dbReference>
<dbReference type="InterPro" id="IPR011989">
    <property type="entry name" value="ARM-like"/>
</dbReference>
<dbReference type="EMBL" id="BSRI01000002">
    <property type="protein sequence ID" value="GLV59841.1"/>
    <property type="molecule type" value="Genomic_DNA"/>
</dbReference>
<sequence length="109" mass="12700">MKKRVPKFQEGMRLMRHSDPQLQEDGFHLLLPYAHEYTQQLIDSFRQEADSGLRHWLLELLSAAKDPEALPIFLEYLHSDESGLKSEAIRGLKILNTKEARRALWEAEA</sequence>
<comment type="caution">
    <text evidence="1">The sequence shown here is derived from an EMBL/GenBank/DDBJ whole genome shotgun (WGS) entry which is preliminary data.</text>
</comment>
<protein>
    <recommendedName>
        <fullName evidence="3">HEAT repeat domain-containing protein</fullName>
    </recommendedName>
</protein>
<evidence type="ECO:0000313" key="1">
    <source>
        <dbReference type="EMBL" id="GLV59841.1"/>
    </source>
</evidence>
<proteinExistence type="predicted"/>
<evidence type="ECO:0000313" key="2">
    <source>
        <dbReference type="Proteomes" id="UP001344906"/>
    </source>
</evidence>